<sequence length="66" mass="7014">MGDAYPAASRVIWLCIAIPGELDLDPAVFVAVNLFAVGADHKGDLRAIDAGFRGGRRPPGHRRESA</sequence>
<proteinExistence type="predicted"/>
<dbReference type="Proteomes" id="UP000320231">
    <property type="component" value="Chromosome"/>
</dbReference>
<gene>
    <name evidence="1" type="ORF">HSBAA_20060</name>
</gene>
<dbReference type="KEGG" id="hsr:HSBAA_20060"/>
<name>A0A455U3P8_9GAMM</name>
<accession>A0A455U3P8</accession>
<dbReference type="AlphaFoldDB" id="A0A455U3P8"/>
<protein>
    <submittedName>
        <fullName evidence="1">Uncharacterized protein</fullName>
    </submittedName>
</protein>
<organism evidence="1 2">
    <name type="scientific">Vreelandella sulfidaeris</name>
    <dbReference type="NCBI Taxonomy" id="115553"/>
    <lineage>
        <taxon>Bacteria</taxon>
        <taxon>Pseudomonadati</taxon>
        <taxon>Pseudomonadota</taxon>
        <taxon>Gammaproteobacteria</taxon>
        <taxon>Oceanospirillales</taxon>
        <taxon>Halomonadaceae</taxon>
        <taxon>Vreelandella</taxon>
    </lineage>
</organism>
<reference evidence="1 2" key="1">
    <citation type="journal article" date="2019" name="Microbiol. Resour. Announc.">
        <title>Complete Genome Sequence of Halomonas sulfidaeris Strain Esulfide1 Isolated from a Metal Sulfide Rock at a Depth of 2,200 Meters, Obtained Using Nanopore Sequencing.</title>
        <authorList>
            <person name="Saito M."/>
            <person name="Nishigata A."/>
            <person name="Galipon J."/>
            <person name="Arakawa K."/>
        </authorList>
    </citation>
    <scope>NUCLEOTIDE SEQUENCE [LARGE SCALE GENOMIC DNA]</scope>
    <source>
        <strain evidence="1 2">ATCC BAA-803</strain>
    </source>
</reference>
<dbReference type="EMBL" id="AP019514">
    <property type="protein sequence ID" value="BBI60700.1"/>
    <property type="molecule type" value="Genomic_DNA"/>
</dbReference>
<evidence type="ECO:0000313" key="1">
    <source>
        <dbReference type="EMBL" id="BBI60700.1"/>
    </source>
</evidence>
<evidence type="ECO:0000313" key="2">
    <source>
        <dbReference type="Proteomes" id="UP000320231"/>
    </source>
</evidence>